<comment type="subcellular location">
    <subcellularLocation>
        <location evidence="2">Cytoplasm</location>
    </subcellularLocation>
    <subcellularLocation>
        <location evidence="1">Nucleus</location>
    </subcellularLocation>
</comment>
<evidence type="ECO:0008006" key="10">
    <source>
        <dbReference type="Google" id="ProtNLM"/>
    </source>
</evidence>
<dbReference type="PANTHER" id="PTHR28280:SF1">
    <property type="entry name" value="SHUTTLING PRE-60S FACTOR ECM1"/>
    <property type="match status" value="1"/>
</dbReference>
<dbReference type="OMA" id="DWEDTNR"/>
<dbReference type="GO" id="GO:0005737">
    <property type="term" value="C:cytoplasm"/>
    <property type="evidence" value="ECO:0007669"/>
    <property type="project" value="UniProtKB-SubCell"/>
</dbReference>
<dbReference type="GO" id="GO:0030687">
    <property type="term" value="C:preribosome, large subunit precursor"/>
    <property type="evidence" value="ECO:0007669"/>
    <property type="project" value="TreeGrafter"/>
</dbReference>
<name>K1Y3U5_MARBU</name>
<dbReference type="GO" id="GO:0005730">
    <property type="term" value="C:nucleolus"/>
    <property type="evidence" value="ECO:0007669"/>
    <property type="project" value="TreeGrafter"/>
</dbReference>
<evidence type="ECO:0000256" key="1">
    <source>
        <dbReference type="ARBA" id="ARBA00004123"/>
    </source>
</evidence>
<feature type="compositionally biased region" description="Acidic residues" evidence="7">
    <location>
        <begin position="138"/>
        <end position="161"/>
    </location>
</feature>
<gene>
    <name evidence="8" type="ORF">MBM_01816</name>
</gene>
<keyword evidence="6" id="KW-0539">Nucleus</keyword>
<evidence type="ECO:0000256" key="5">
    <source>
        <dbReference type="ARBA" id="ARBA00022517"/>
    </source>
</evidence>
<keyword evidence="3" id="KW-0813">Transport</keyword>
<dbReference type="HOGENOM" id="CLU_085138_0_0_1"/>
<dbReference type="eggNOG" id="ENOG502SC3P">
    <property type="taxonomic scope" value="Eukaryota"/>
</dbReference>
<organism evidence="8 9">
    <name type="scientific">Marssonina brunnea f. sp. multigermtubi (strain MB_m1)</name>
    <name type="common">Marssonina leaf spot fungus</name>
    <dbReference type="NCBI Taxonomy" id="1072389"/>
    <lineage>
        <taxon>Eukaryota</taxon>
        <taxon>Fungi</taxon>
        <taxon>Dikarya</taxon>
        <taxon>Ascomycota</taxon>
        <taxon>Pezizomycotina</taxon>
        <taxon>Leotiomycetes</taxon>
        <taxon>Helotiales</taxon>
        <taxon>Drepanopezizaceae</taxon>
        <taxon>Drepanopeziza</taxon>
    </lineage>
</organism>
<proteinExistence type="predicted"/>
<evidence type="ECO:0000256" key="3">
    <source>
        <dbReference type="ARBA" id="ARBA00022448"/>
    </source>
</evidence>
<feature type="compositionally biased region" description="Basic residues" evidence="7">
    <location>
        <begin position="1"/>
        <end position="11"/>
    </location>
</feature>
<dbReference type="InParanoid" id="K1Y3U5"/>
<feature type="region of interest" description="Disordered" evidence="7">
    <location>
        <begin position="1"/>
        <end position="50"/>
    </location>
</feature>
<evidence type="ECO:0000313" key="8">
    <source>
        <dbReference type="EMBL" id="EKD19864.1"/>
    </source>
</evidence>
<protein>
    <recommendedName>
        <fullName evidence="10">Ribosome biogenesis protein Alb1</fullName>
    </recommendedName>
</protein>
<dbReference type="OrthoDB" id="5304887at2759"/>
<dbReference type="Proteomes" id="UP000006753">
    <property type="component" value="Unassembled WGS sequence"/>
</dbReference>
<accession>K1Y3U5</accession>
<keyword evidence="4" id="KW-0963">Cytoplasm</keyword>
<dbReference type="PANTHER" id="PTHR28280">
    <property type="entry name" value="SHUTTLING PRE-60S FACTOR ECM1"/>
    <property type="match status" value="1"/>
</dbReference>
<dbReference type="InterPro" id="IPR022784">
    <property type="entry name" value="Ribosome_bgen_Alb1"/>
</dbReference>
<evidence type="ECO:0000256" key="2">
    <source>
        <dbReference type="ARBA" id="ARBA00004496"/>
    </source>
</evidence>
<dbReference type="GO" id="GO:0000055">
    <property type="term" value="P:ribosomal large subunit export from nucleus"/>
    <property type="evidence" value="ECO:0007669"/>
    <property type="project" value="TreeGrafter"/>
</dbReference>
<keyword evidence="9" id="KW-1185">Reference proteome</keyword>
<evidence type="ECO:0000256" key="7">
    <source>
        <dbReference type="SAM" id="MobiDB-lite"/>
    </source>
</evidence>
<dbReference type="Pfam" id="PF09135">
    <property type="entry name" value="Alb1"/>
    <property type="match status" value="1"/>
</dbReference>
<dbReference type="InterPro" id="IPR053278">
    <property type="entry name" value="Pre-60S_factor_ECM1"/>
</dbReference>
<reference evidence="8 9" key="1">
    <citation type="journal article" date="2012" name="BMC Genomics">
        <title>Sequencing the genome of Marssonina brunnea reveals fungus-poplar co-evolution.</title>
        <authorList>
            <person name="Zhu S."/>
            <person name="Cao Y.-Z."/>
            <person name="Jiang C."/>
            <person name="Tan B.-Y."/>
            <person name="Wang Z."/>
            <person name="Feng S."/>
            <person name="Zhang L."/>
            <person name="Su X.-H."/>
            <person name="Brejova B."/>
            <person name="Vinar T."/>
            <person name="Xu M."/>
            <person name="Wang M.-X."/>
            <person name="Zhang S.-G."/>
            <person name="Huang M.-R."/>
            <person name="Wu R."/>
            <person name="Zhou Y."/>
        </authorList>
    </citation>
    <scope>NUCLEOTIDE SEQUENCE [LARGE SCALE GENOMIC DNA]</scope>
    <source>
        <strain evidence="8 9">MB_m1</strain>
    </source>
</reference>
<feature type="region of interest" description="Disordered" evidence="7">
    <location>
        <begin position="131"/>
        <end position="184"/>
    </location>
</feature>
<dbReference type="AlphaFoldDB" id="K1Y3U5"/>
<dbReference type="EMBL" id="JH921430">
    <property type="protein sequence ID" value="EKD19864.1"/>
    <property type="molecule type" value="Genomic_DNA"/>
</dbReference>
<feature type="compositionally biased region" description="Basic and acidic residues" evidence="7">
    <location>
        <begin position="36"/>
        <end position="45"/>
    </location>
</feature>
<sequence length="184" mass="20522">MGKTAPPKKRGGMSFVVSVTSVRSRESRRAASPGIDLDKSLKDLKPPTATKIKQPSVLAIHQGAGISKKTKNGRKAVLSAKAKKRQEKGMDRAEAVIDKKEIKIEKSKDRARTVQERAKNWEELNKRMLAKKAREEADKLEEDKESEAWEDDEMEADEDLTAETNVAEDAKTIPVPAEEDEEIL</sequence>
<evidence type="ECO:0000313" key="9">
    <source>
        <dbReference type="Proteomes" id="UP000006753"/>
    </source>
</evidence>
<dbReference type="KEGG" id="mbe:MBM_01816"/>
<evidence type="ECO:0000256" key="6">
    <source>
        <dbReference type="ARBA" id="ARBA00023242"/>
    </source>
</evidence>
<keyword evidence="5" id="KW-0690">Ribosome biogenesis</keyword>
<evidence type="ECO:0000256" key="4">
    <source>
        <dbReference type="ARBA" id="ARBA00022490"/>
    </source>
</evidence>